<proteinExistence type="predicted"/>
<feature type="domain" description="DUF4397" evidence="2">
    <location>
        <begin position="247"/>
        <end position="371"/>
    </location>
</feature>
<keyword evidence="1" id="KW-0732">Signal</keyword>
<feature type="chain" id="PRO_5032669147" evidence="1">
    <location>
        <begin position="21"/>
        <end position="457"/>
    </location>
</feature>
<accession>A0A7T4C3C6</accession>
<protein>
    <submittedName>
        <fullName evidence="3">DUF4397 domain-containing protein</fullName>
    </submittedName>
</protein>
<reference evidence="3" key="1">
    <citation type="submission" date="2020-12" db="EMBL/GenBank/DDBJ databases">
        <title>GES Beta-lactamases isolated from hospital effluents in Brazil.</title>
        <authorList>
            <person name="Conte D."/>
            <person name="Mesa D."/>
            <person name="Palmeiro J.K."/>
            <person name="Dalla-Costa L.M."/>
        </authorList>
    </citation>
    <scope>NUCLEOTIDE SEQUENCE [LARGE SCALE GENOMIC DNA]</scope>
    <source>
        <strain evidence="3">Aero21</strain>
    </source>
</reference>
<evidence type="ECO:0000256" key="1">
    <source>
        <dbReference type="SAM" id="SignalP"/>
    </source>
</evidence>
<gene>
    <name evidence="3" type="ORF">JC965_02385</name>
</gene>
<evidence type="ECO:0000259" key="2">
    <source>
        <dbReference type="Pfam" id="PF14344"/>
    </source>
</evidence>
<evidence type="ECO:0000313" key="3">
    <source>
        <dbReference type="EMBL" id="QQA61409.1"/>
    </source>
</evidence>
<dbReference type="InterPro" id="IPR025510">
    <property type="entry name" value="DUF4397"/>
</dbReference>
<feature type="domain" description="DUF4397" evidence="2">
    <location>
        <begin position="31"/>
        <end position="152"/>
    </location>
</feature>
<feature type="signal peptide" evidence="1">
    <location>
        <begin position="1"/>
        <end position="20"/>
    </location>
</feature>
<dbReference type="Pfam" id="PF14344">
    <property type="entry name" value="DUF4397"/>
    <property type="match status" value="2"/>
</dbReference>
<dbReference type="PROSITE" id="PS51257">
    <property type="entry name" value="PROKAR_LIPOPROTEIN"/>
    <property type="match status" value="1"/>
</dbReference>
<dbReference type="RefSeq" id="WP_069784181.1">
    <property type="nucleotide sequence ID" value="NZ_CAWMSG010000001.1"/>
</dbReference>
<sequence>MKWIQRCAALAMILGLTACGGSDNDSSPPNAAIRISHLAPDAPRVNVNVDGAAFLTAVDFGSSSGLKPVAAGSHEVAVDGILPSGTATVIGPVSLDLKPDTQYDVLAVGKLTGSGDTAFGPLVIERPDQMPAGGEIRVQVVHAAPSAPAVDVHVTAPGAALGSPTLSGIPFKTYSDPLTLPAGEYQVRLTLPGSSDVVYDSGPLPLIGGADLLIAAIDNLGAGPSPVKLLAIDSTGATPLLSVDEQAQLRVVHGVADAPAVDIRVNGAAPTAAPLQGLAFKGNTGYLDLAAADYDFVVTPTGATTPEVINASDVPLKAGTRYSLFAVGQLLDPAGETIEPLLLTDTGRAVATEAQLRVLHAAPTAPAVDVYLTTGSDISASIPLLKAVPFKGDSGYLAVAAGDYFVTVTASGDKSPVIGPLPVTLSTSQVLTAAALSDSVGGVDPELLILEDISSSQ</sequence>
<name>A0A7T4C3C6_AERCA</name>
<dbReference type="AlphaFoldDB" id="A0A7T4C3C6"/>
<dbReference type="EMBL" id="CP065937">
    <property type="protein sequence ID" value="QQA61409.1"/>
    <property type="molecule type" value="Genomic_DNA"/>
</dbReference>
<organism evidence="3">
    <name type="scientific">Aeromonas caviae</name>
    <name type="common">Aeromonas punctata</name>
    <dbReference type="NCBI Taxonomy" id="648"/>
    <lineage>
        <taxon>Bacteria</taxon>
        <taxon>Pseudomonadati</taxon>
        <taxon>Pseudomonadota</taxon>
        <taxon>Gammaproteobacteria</taxon>
        <taxon>Aeromonadales</taxon>
        <taxon>Aeromonadaceae</taxon>
        <taxon>Aeromonas</taxon>
    </lineage>
</organism>